<keyword evidence="1" id="KW-0812">Transmembrane</keyword>
<dbReference type="AlphaFoldDB" id="A0A644YX61"/>
<name>A0A644YX61_9ZZZZ</name>
<protein>
    <submittedName>
        <fullName evidence="2">Uncharacterized protein</fullName>
    </submittedName>
</protein>
<comment type="caution">
    <text evidence="2">The sequence shown here is derived from an EMBL/GenBank/DDBJ whole genome shotgun (WGS) entry which is preliminary data.</text>
</comment>
<gene>
    <name evidence="2" type="ORF">SDC9_79754</name>
</gene>
<feature type="transmembrane region" description="Helical" evidence="1">
    <location>
        <begin position="6"/>
        <end position="27"/>
    </location>
</feature>
<evidence type="ECO:0000313" key="2">
    <source>
        <dbReference type="EMBL" id="MPM33185.1"/>
    </source>
</evidence>
<dbReference type="EMBL" id="VSSQ01006582">
    <property type="protein sequence ID" value="MPM33185.1"/>
    <property type="molecule type" value="Genomic_DNA"/>
</dbReference>
<evidence type="ECO:0000256" key="1">
    <source>
        <dbReference type="SAM" id="Phobius"/>
    </source>
</evidence>
<reference evidence="2" key="1">
    <citation type="submission" date="2019-08" db="EMBL/GenBank/DDBJ databases">
        <authorList>
            <person name="Kucharzyk K."/>
            <person name="Murdoch R.W."/>
            <person name="Higgins S."/>
            <person name="Loffler F."/>
        </authorList>
    </citation>
    <scope>NUCLEOTIDE SEQUENCE</scope>
</reference>
<organism evidence="2">
    <name type="scientific">bioreactor metagenome</name>
    <dbReference type="NCBI Taxonomy" id="1076179"/>
    <lineage>
        <taxon>unclassified sequences</taxon>
        <taxon>metagenomes</taxon>
        <taxon>ecological metagenomes</taxon>
    </lineage>
</organism>
<sequence>MSNAFVSILCIGLFMLAFIVLLIVALVSASKRKKEVGDAASQMGFNPLPEPDAELLAHLTNLYAPYPVRKVSNAYRKPFGSETYYLFDCQTDNPGRNSEQESSSNNEFGNIGIISPYLDLPSFMLLPRFPAMPMGLSGMMENLLSMVAQDSGLSEFSVVTPAFSSKYMLFVREDERVEKVFTPEVQDWIARQEQLVARGENDFFIFNRYTMRMKNGKETSQLSELLESARHLCDFLVTKKS</sequence>
<keyword evidence="1" id="KW-1133">Transmembrane helix</keyword>
<proteinExistence type="predicted"/>
<keyword evidence="1" id="KW-0472">Membrane</keyword>
<accession>A0A644YX61</accession>